<protein>
    <submittedName>
        <fullName evidence="1">Uncharacterized protein</fullName>
    </submittedName>
</protein>
<dbReference type="OrthoDB" id="161061at2759"/>
<dbReference type="Proteomes" id="UP000053237">
    <property type="component" value="Unassembled WGS sequence"/>
</dbReference>
<gene>
    <name evidence="1" type="ORF">BN9_047520</name>
</gene>
<comment type="caution">
    <text evidence="1">The sequence shown here is derived from an EMBL/GenBank/DDBJ whole genome shotgun (WGS) entry which is preliminary data.</text>
</comment>
<dbReference type="AlphaFoldDB" id="A0A024GB41"/>
<dbReference type="InParanoid" id="A0A024GB41"/>
<organism evidence="1 2">
    <name type="scientific">Albugo candida</name>
    <dbReference type="NCBI Taxonomy" id="65357"/>
    <lineage>
        <taxon>Eukaryota</taxon>
        <taxon>Sar</taxon>
        <taxon>Stramenopiles</taxon>
        <taxon>Oomycota</taxon>
        <taxon>Peronosporomycetes</taxon>
        <taxon>Albuginales</taxon>
        <taxon>Albuginaceae</taxon>
        <taxon>Albugo</taxon>
    </lineage>
</organism>
<dbReference type="EMBL" id="CAIX01000059">
    <property type="protein sequence ID" value="CCI43968.1"/>
    <property type="molecule type" value="Genomic_DNA"/>
</dbReference>
<accession>A0A024GB41</accession>
<proteinExistence type="predicted"/>
<evidence type="ECO:0000313" key="1">
    <source>
        <dbReference type="EMBL" id="CCI43968.1"/>
    </source>
</evidence>
<name>A0A024GB41_9STRA</name>
<evidence type="ECO:0000313" key="2">
    <source>
        <dbReference type="Proteomes" id="UP000053237"/>
    </source>
</evidence>
<sequence>MAVRLCRQMKKKQVDPPVKVLRKRPKVAIPQEKIAVRTQAEILAEQRARAKKLHSSGKVLQVN</sequence>
<keyword evidence="2" id="KW-1185">Reference proteome</keyword>
<reference evidence="1 2" key="1">
    <citation type="submission" date="2012-05" db="EMBL/GenBank/DDBJ databases">
        <title>Recombination and specialization in a pathogen metapopulation.</title>
        <authorList>
            <person name="Gardiner A."/>
            <person name="Kemen E."/>
            <person name="Schultz-Larsen T."/>
            <person name="MacLean D."/>
            <person name="Van Oosterhout C."/>
            <person name="Jones J.D.G."/>
        </authorList>
    </citation>
    <scope>NUCLEOTIDE SEQUENCE [LARGE SCALE GENOMIC DNA]</scope>
    <source>
        <strain evidence="1 2">Ac Nc2</strain>
    </source>
</reference>